<dbReference type="GO" id="GO:0016772">
    <property type="term" value="F:transferase activity, transferring phosphorus-containing groups"/>
    <property type="evidence" value="ECO:0007669"/>
    <property type="project" value="UniProtKB-UniRule"/>
</dbReference>
<organism evidence="6 7">
    <name type="scientific">Halobellus rubicundus</name>
    <dbReference type="NCBI Taxonomy" id="2996466"/>
    <lineage>
        <taxon>Archaea</taxon>
        <taxon>Methanobacteriati</taxon>
        <taxon>Methanobacteriota</taxon>
        <taxon>Stenosarchaea group</taxon>
        <taxon>Halobacteria</taxon>
        <taxon>Halobacteriales</taxon>
        <taxon>Haloferacaceae</taxon>
        <taxon>Halobellus</taxon>
    </lineage>
</organism>
<dbReference type="GO" id="GO:0006388">
    <property type="term" value="P:tRNA splicing, via endonucleolytic cleavage and ligation"/>
    <property type="evidence" value="ECO:0007669"/>
    <property type="project" value="UniProtKB-UniRule"/>
</dbReference>
<evidence type="ECO:0000313" key="6">
    <source>
        <dbReference type="EMBL" id="MFA1611593.1"/>
    </source>
</evidence>
<evidence type="ECO:0000256" key="5">
    <source>
        <dbReference type="HAMAP-Rule" id="MF_00299"/>
    </source>
</evidence>
<evidence type="ECO:0000313" key="7">
    <source>
        <dbReference type="Proteomes" id="UP001570511"/>
    </source>
</evidence>
<dbReference type="InterPro" id="IPR042081">
    <property type="entry name" value="RNA_2'-PTrans_C"/>
</dbReference>
<protein>
    <recommendedName>
        <fullName evidence="5">Probable RNA 2'-phosphotransferase</fullName>
        <ecNumber evidence="5">2.7.1.-</ecNumber>
    </recommendedName>
</protein>
<accession>A0ABD5MCJ3</accession>
<dbReference type="InterPro" id="IPR042080">
    <property type="entry name" value="RNA_2'-PTrans_N"/>
</dbReference>
<gene>
    <name evidence="5" type="primary">kptA</name>
    <name evidence="6" type="ORF">OS889_11335</name>
</gene>
<dbReference type="Pfam" id="PF01885">
    <property type="entry name" value="PTS_2-RNA"/>
    <property type="match status" value="1"/>
</dbReference>
<dbReference type="Gene3D" id="3.20.170.30">
    <property type="match status" value="1"/>
</dbReference>
<dbReference type="PANTHER" id="PTHR12684:SF2">
    <property type="entry name" value="TRNA 2'-PHOSPHOTRANSFERASE 1"/>
    <property type="match status" value="1"/>
</dbReference>
<comment type="function">
    <text evidence="4 5">Removes the 2'-phosphate from RNA via an intermediate in which the phosphate is ADP-ribosylated by NAD followed by a presumed transesterification to release the RNA and generate ADP-ribose 1''-2''-cyclic phosphate (APPR&gt;P). May function as an ADP-ribosylase.</text>
</comment>
<name>A0ABD5MCJ3_9EURY</name>
<comment type="caution">
    <text evidence="6">The sequence shown here is derived from an EMBL/GenBank/DDBJ whole genome shotgun (WGS) entry which is preliminary data.</text>
</comment>
<sequence length="212" mass="22838">MHGVRECPDHGFVAADSCPDCGADVSIVLSGDRRERLSRFLSYALRHGPGDAGIELTDAGWAPFVEVVAAATEQYDWVGETAVRGVVAVDPKGRFELDGDRIRATYGHSVDVDLESTDRPVPDTLYHGTDPDSVAKIRREGLRPMSRQLVHLSDSEAEALAVGSRHAADPVLLVVDAAAMLNAGHDITKRGRGVYTTERVPPRFLTLVGGPE</sequence>
<dbReference type="SUPFAM" id="SSF56399">
    <property type="entry name" value="ADP-ribosylation"/>
    <property type="match status" value="1"/>
</dbReference>
<dbReference type="PANTHER" id="PTHR12684">
    <property type="entry name" value="PUTATIVE PHOSPHOTRANSFERASE"/>
    <property type="match status" value="1"/>
</dbReference>
<dbReference type="AlphaFoldDB" id="A0ABD5MCJ3"/>
<keyword evidence="2 5" id="KW-0808">Transferase</keyword>
<dbReference type="EC" id="2.7.1.-" evidence="5"/>
<dbReference type="Proteomes" id="UP001570511">
    <property type="component" value="Unassembled WGS sequence"/>
</dbReference>
<reference evidence="6 7" key="1">
    <citation type="submission" date="2024-08" db="EMBL/GenBank/DDBJ databases">
        <title>Halobellus sp. MBLA0158 whole genome sequence.</title>
        <authorList>
            <person name="Hwang C.Y."/>
            <person name="Cho E.-S."/>
            <person name="Seo M.-J."/>
        </authorList>
    </citation>
    <scope>NUCLEOTIDE SEQUENCE [LARGE SCALE GENOMIC DNA]</scope>
    <source>
        <strain evidence="6 7">MBLA0158</strain>
    </source>
</reference>
<dbReference type="Gene3D" id="1.10.10.970">
    <property type="entry name" value="RNA 2'-phosphotransferase, Tpt1/KptA family, N-terminal domain"/>
    <property type="match status" value="1"/>
</dbReference>
<dbReference type="InterPro" id="IPR002745">
    <property type="entry name" value="Ptrans_KptA/Tpt1"/>
</dbReference>
<comment type="similarity">
    <text evidence="1 5">Belongs to the KptA/TPT1 family.</text>
</comment>
<evidence type="ECO:0000256" key="3">
    <source>
        <dbReference type="ARBA" id="ARBA00023027"/>
    </source>
</evidence>
<evidence type="ECO:0000256" key="1">
    <source>
        <dbReference type="ARBA" id="ARBA00009836"/>
    </source>
</evidence>
<dbReference type="EMBL" id="JBGNYA010000001">
    <property type="protein sequence ID" value="MFA1611593.1"/>
    <property type="molecule type" value="Genomic_DNA"/>
</dbReference>
<keyword evidence="7" id="KW-1185">Reference proteome</keyword>
<keyword evidence="3 5" id="KW-0520">NAD</keyword>
<dbReference type="RefSeq" id="WP_372389914.1">
    <property type="nucleotide sequence ID" value="NZ_JBGNYA010000001.1"/>
</dbReference>
<dbReference type="HAMAP" id="MF_00299">
    <property type="entry name" value="KptA"/>
    <property type="match status" value="1"/>
</dbReference>
<dbReference type="InterPro" id="IPR022928">
    <property type="entry name" value="RNA_2'-PTrans_KptA"/>
</dbReference>
<proteinExistence type="inferred from homology"/>
<evidence type="ECO:0000256" key="2">
    <source>
        <dbReference type="ARBA" id="ARBA00022679"/>
    </source>
</evidence>
<evidence type="ECO:0000256" key="4">
    <source>
        <dbReference type="ARBA" id="ARBA00025212"/>
    </source>
</evidence>